<keyword evidence="8" id="KW-1185">Reference proteome</keyword>
<evidence type="ECO:0000256" key="5">
    <source>
        <dbReference type="ARBA" id="ARBA00022801"/>
    </source>
</evidence>
<dbReference type="Proteomes" id="UP000187209">
    <property type="component" value="Unassembled WGS sequence"/>
</dbReference>
<dbReference type="PANTHER" id="PTHR11802">
    <property type="entry name" value="SERINE PROTEASE FAMILY S10 SERINE CARBOXYPEPTIDASE"/>
    <property type="match status" value="1"/>
</dbReference>
<organism evidence="7 8">
    <name type="scientific">Stentor coeruleus</name>
    <dbReference type="NCBI Taxonomy" id="5963"/>
    <lineage>
        <taxon>Eukaryota</taxon>
        <taxon>Sar</taxon>
        <taxon>Alveolata</taxon>
        <taxon>Ciliophora</taxon>
        <taxon>Postciliodesmatophora</taxon>
        <taxon>Heterotrichea</taxon>
        <taxon>Heterotrichida</taxon>
        <taxon>Stentoridae</taxon>
        <taxon>Stentor</taxon>
    </lineage>
</organism>
<dbReference type="GO" id="GO:0004185">
    <property type="term" value="F:serine-type carboxypeptidase activity"/>
    <property type="evidence" value="ECO:0007669"/>
    <property type="project" value="InterPro"/>
</dbReference>
<evidence type="ECO:0000256" key="1">
    <source>
        <dbReference type="ARBA" id="ARBA00009431"/>
    </source>
</evidence>
<evidence type="ECO:0000313" key="8">
    <source>
        <dbReference type="Proteomes" id="UP000187209"/>
    </source>
</evidence>
<proteinExistence type="inferred from homology"/>
<dbReference type="SUPFAM" id="SSF53474">
    <property type="entry name" value="alpha/beta-Hydrolases"/>
    <property type="match status" value="1"/>
</dbReference>
<accession>A0A1R2BCN1</accession>
<dbReference type="InterPro" id="IPR001563">
    <property type="entry name" value="Peptidase_S10"/>
</dbReference>
<dbReference type="EMBL" id="MPUH01000745">
    <property type="protein sequence ID" value="OMJ74519.1"/>
    <property type="molecule type" value="Genomic_DNA"/>
</dbReference>
<keyword evidence="6" id="KW-0325">Glycoprotein</keyword>
<reference evidence="7 8" key="1">
    <citation type="submission" date="2016-11" db="EMBL/GenBank/DDBJ databases">
        <title>The macronuclear genome of Stentor coeruleus: a giant cell with tiny introns.</title>
        <authorList>
            <person name="Slabodnick M."/>
            <person name="Ruby J.G."/>
            <person name="Reiff S.B."/>
            <person name="Swart E.C."/>
            <person name="Gosai S."/>
            <person name="Prabakaran S."/>
            <person name="Witkowska E."/>
            <person name="Larue G.E."/>
            <person name="Fisher S."/>
            <person name="Freeman R.M."/>
            <person name="Gunawardena J."/>
            <person name="Chu W."/>
            <person name="Stover N.A."/>
            <person name="Gregory B.D."/>
            <person name="Nowacki M."/>
            <person name="Derisi J."/>
            <person name="Roy S.W."/>
            <person name="Marshall W.F."/>
            <person name="Sood P."/>
        </authorList>
    </citation>
    <scope>NUCLEOTIDE SEQUENCE [LARGE SCALE GENOMIC DNA]</scope>
    <source>
        <strain evidence="7">WM001</strain>
    </source>
</reference>
<dbReference type="PRINTS" id="PR00724">
    <property type="entry name" value="CRBOXYPTASEC"/>
</dbReference>
<dbReference type="Pfam" id="PF00450">
    <property type="entry name" value="Peptidase_S10"/>
    <property type="match status" value="1"/>
</dbReference>
<evidence type="ECO:0000256" key="2">
    <source>
        <dbReference type="ARBA" id="ARBA00022645"/>
    </source>
</evidence>
<evidence type="ECO:0000256" key="3">
    <source>
        <dbReference type="ARBA" id="ARBA00022670"/>
    </source>
</evidence>
<evidence type="ECO:0000256" key="6">
    <source>
        <dbReference type="ARBA" id="ARBA00023180"/>
    </source>
</evidence>
<dbReference type="InterPro" id="IPR029058">
    <property type="entry name" value="AB_hydrolase_fold"/>
</dbReference>
<dbReference type="Gene3D" id="3.40.50.1820">
    <property type="entry name" value="alpha/beta hydrolase"/>
    <property type="match status" value="1"/>
</dbReference>
<keyword evidence="5" id="KW-0378">Hydrolase</keyword>
<sequence length="437" mass="49404">MLALSLMLFRVMSLNPEHSTVDEESLGADGPWSSFGVSGYAGLITMNTFTQSSLFYWLFEAIDGNITTDSTPLILWLGGRPGCSGTRAMIWQYISPLHLTPTGQASRTPLNYTWSTDFHILTIDFPYGAGYSYSNSYKDEKNNTLDTSYYLYQFLTKLWRKYPTWFARPVYIFGDAYGGHWVPGLAYTILQQNALNYTGFIINLKGLGLANPWVDPLTQAVEYPTLGISSSLIDDYQESIIRQYTNSISSFISKSNFSQAYTTWSTMLGYFTQFAGNVNIYNMRLYENYDFTDLITYMNSASTKTMLNIPIQSPWIECNSTVRDFYTSDMFNTTIGLLQTVLNQGISVIIYQGQDDIVISYPGTEDMVSKIIWNGRTKYVSTPQVQWMVNGGLAGYAQSGGNLTFVTVLKAGHYLQYDQPFNVKDMLLRFTNGTGFY</sequence>
<name>A0A1R2BCN1_9CILI</name>
<gene>
    <name evidence="7" type="ORF">SteCoe_26521</name>
</gene>
<keyword evidence="4" id="KW-0732">Signal</keyword>
<comment type="caution">
    <text evidence="7">The sequence shown here is derived from an EMBL/GenBank/DDBJ whole genome shotgun (WGS) entry which is preliminary data.</text>
</comment>
<dbReference type="PANTHER" id="PTHR11802:SF3">
    <property type="entry name" value="RETINOID-INDUCIBLE SERINE CARBOXYPEPTIDASE"/>
    <property type="match status" value="1"/>
</dbReference>
<evidence type="ECO:0000313" key="7">
    <source>
        <dbReference type="EMBL" id="OMJ74519.1"/>
    </source>
</evidence>
<keyword evidence="2" id="KW-0121">Carboxypeptidase</keyword>
<dbReference type="OrthoDB" id="443318at2759"/>
<evidence type="ECO:0000256" key="4">
    <source>
        <dbReference type="ARBA" id="ARBA00022729"/>
    </source>
</evidence>
<protein>
    <submittedName>
        <fullName evidence="7">Uncharacterized protein</fullName>
    </submittedName>
</protein>
<dbReference type="AlphaFoldDB" id="A0A1R2BCN1"/>
<comment type="similarity">
    <text evidence="1">Belongs to the peptidase S10 family.</text>
</comment>
<keyword evidence="3" id="KW-0645">Protease</keyword>
<dbReference type="GO" id="GO:0006508">
    <property type="term" value="P:proteolysis"/>
    <property type="evidence" value="ECO:0007669"/>
    <property type="project" value="UniProtKB-KW"/>
</dbReference>